<keyword evidence="6" id="KW-0460">Magnesium</keyword>
<dbReference type="GO" id="GO:0009401">
    <property type="term" value="P:phosphoenolpyruvate-dependent sugar phosphotransferase system"/>
    <property type="evidence" value="ECO:0007669"/>
    <property type="project" value="UniProtKB-KW"/>
</dbReference>
<evidence type="ECO:0000256" key="2">
    <source>
        <dbReference type="ARBA" id="ARBA00022597"/>
    </source>
</evidence>
<evidence type="ECO:0000313" key="9">
    <source>
        <dbReference type="Proteomes" id="UP000824062"/>
    </source>
</evidence>
<dbReference type="PIRSF" id="PIRSF000699">
    <property type="entry name" value="PTS_IILac_III"/>
    <property type="match status" value="1"/>
</dbReference>
<keyword evidence="4" id="KW-0598">Phosphotransferase system</keyword>
<feature type="active site" description="Tele-phosphohistidine intermediate" evidence="5">
    <location>
        <position position="82"/>
    </location>
</feature>
<dbReference type="SUPFAM" id="SSF46973">
    <property type="entry name" value="Enzyme IIa from lactose specific PTS, IIa-lac"/>
    <property type="match status" value="1"/>
</dbReference>
<feature type="binding site" evidence="6">
    <location>
        <position position="85"/>
    </location>
    <ligand>
        <name>Mg(2+)</name>
        <dbReference type="ChEBI" id="CHEBI:18420"/>
        <note>ligand shared between all trimeric partners</note>
    </ligand>
</feature>
<dbReference type="Proteomes" id="UP000824062">
    <property type="component" value="Unassembled WGS sequence"/>
</dbReference>
<reference evidence="8" key="1">
    <citation type="journal article" date="2021" name="PeerJ">
        <title>Extensive microbial diversity within the chicken gut microbiome revealed by metagenomics and culture.</title>
        <authorList>
            <person name="Gilroy R."/>
            <person name="Ravi A."/>
            <person name="Getino M."/>
            <person name="Pursley I."/>
            <person name="Horton D.L."/>
            <person name="Alikhan N.F."/>
            <person name="Baker D."/>
            <person name="Gharbi K."/>
            <person name="Hall N."/>
            <person name="Watson M."/>
            <person name="Adriaenssens E.M."/>
            <person name="Foster-Nyarko E."/>
            <person name="Jarju S."/>
            <person name="Secka A."/>
            <person name="Antonio M."/>
            <person name="Oren A."/>
            <person name="Chaudhuri R.R."/>
            <person name="La Ragione R."/>
            <person name="Hildebrand F."/>
            <person name="Pallen M.J."/>
        </authorList>
    </citation>
    <scope>NUCLEOTIDE SEQUENCE</scope>
    <source>
        <strain evidence="8">ChiHjej12B11-14209</strain>
    </source>
</reference>
<gene>
    <name evidence="8" type="ORF">IAA19_02810</name>
</gene>
<keyword evidence="6" id="KW-0479">Metal-binding</keyword>
<keyword evidence="2" id="KW-0762">Sugar transport</keyword>
<dbReference type="InterPro" id="IPR036542">
    <property type="entry name" value="PTS_IIA_lac/cel_sf"/>
</dbReference>
<evidence type="ECO:0000256" key="5">
    <source>
        <dbReference type="PIRSR" id="PIRSR000699-1"/>
    </source>
</evidence>
<feature type="modified residue" description="Phosphohistidine; by HPr" evidence="7">
    <location>
        <position position="82"/>
    </location>
</feature>
<dbReference type="PROSITE" id="PS51095">
    <property type="entry name" value="PTS_EIIA_TYPE_3"/>
    <property type="match status" value="1"/>
</dbReference>
<accession>A0A9D2EXX5</accession>
<evidence type="ECO:0000313" key="8">
    <source>
        <dbReference type="EMBL" id="HIZ45934.1"/>
    </source>
</evidence>
<evidence type="ECO:0000256" key="3">
    <source>
        <dbReference type="ARBA" id="ARBA00022679"/>
    </source>
</evidence>
<dbReference type="Gene3D" id="1.20.58.80">
    <property type="entry name" value="Phosphotransferase system, lactose/cellobiose-type IIA subunit"/>
    <property type="match status" value="1"/>
</dbReference>
<evidence type="ECO:0000256" key="7">
    <source>
        <dbReference type="PROSITE-ProRule" id="PRU00418"/>
    </source>
</evidence>
<proteinExistence type="predicted"/>
<evidence type="ECO:0000256" key="6">
    <source>
        <dbReference type="PIRSR" id="PIRSR000699-2"/>
    </source>
</evidence>
<protein>
    <submittedName>
        <fullName evidence="8">PTS lactose/cellobiose transporter subunit IIA</fullName>
    </submittedName>
</protein>
<dbReference type="Pfam" id="PF02255">
    <property type="entry name" value="PTS_IIA"/>
    <property type="match status" value="1"/>
</dbReference>
<comment type="cofactor">
    <cofactor evidence="6">
        <name>Mg(2+)</name>
        <dbReference type="ChEBI" id="CHEBI:18420"/>
    </cofactor>
    <text evidence="6">Binds 1 Mg(2+) ion per trimer.</text>
</comment>
<comment type="caution">
    <text evidence="8">The sequence shown here is derived from an EMBL/GenBank/DDBJ whole genome shotgun (WGS) entry which is preliminary data.</text>
</comment>
<dbReference type="GO" id="GO:0016740">
    <property type="term" value="F:transferase activity"/>
    <property type="evidence" value="ECO:0007669"/>
    <property type="project" value="UniProtKB-KW"/>
</dbReference>
<dbReference type="GO" id="GO:0046872">
    <property type="term" value="F:metal ion binding"/>
    <property type="evidence" value="ECO:0007669"/>
    <property type="project" value="UniProtKB-KW"/>
</dbReference>
<dbReference type="PANTHER" id="PTHR34382:SF7">
    <property type="entry name" value="PTS SYSTEM N,N'-DIACETYLCHITOBIOSE-SPECIFIC EIIA COMPONENT"/>
    <property type="match status" value="1"/>
</dbReference>
<evidence type="ECO:0000256" key="1">
    <source>
        <dbReference type="ARBA" id="ARBA00022448"/>
    </source>
</evidence>
<sequence length="109" mass="11995">MAESTFNEENEEISFQIIAAAGQARSLAYEALNRAKEGDFDAADDLMAQSRAAALEAHHVQTDLLTKEASGDHTTVDVLLVHAQDHLMTSMLAQELIGELIELHRKVQH</sequence>
<dbReference type="AlphaFoldDB" id="A0A9D2EXX5"/>
<keyword evidence="1" id="KW-0813">Transport</keyword>
<dbReference type="InterPro" id="IPR003188">
    <property type="entry name" value="PTS_IIA_lac/cel"/>
</dbReference>
<dbReference type="CDD" id="cd00215">
    <property type="entry name" value="PTS_IIA_lac"/>
    <property type="match status" value="1"/>
</dbReference>
<reference evidence="8" key="2">
    <citation type="submission" date="2021-04" db="EMBL/GenBank/DDBJ databases">
        <authorList>
            <person name="Gilroy R."/>
        </authorList>
    </citation>
    <scope>NUCLEOTIDE SEQUENCE</scope>
    <source>
        <strain evidence="8">ChiHjej12B11-14209</strain>
    </source>
</reference>
<organism evidence="8 9">
    <name type="scientific">Candidatus Olsenella pullistercoris</name>
    <dbReference type="NCBI Taxonomy" id="2838712"/>
    <lineage>
        <taxon>Bacteria</taxon>
        <taxon>Bacillati</taxon>
        <taxon>Actinomycetota</taxon>
        <taxon>Coriobacteriia</taxon>
        <taxon>Coriobacteriales</taxon>
        <taxon>Atopobiaceae</taxon>
        <taxon>Olsenella</taxon>
    </lineage>
</organism>
<dbReference type="PANTHER" id="PTHR34382">
    <property type="entry name" value="PTS SYSTEM N,N'-DIACETYLCHITOBIOSE-SPECIFIC EIIA COMPONENT"/>
    <property type="match status" value="1"/>
</dbReference>
<name>A0A9D2EXX5_9ACTN</name>
<dbReference type="EMBL" id="DXBM01000028">
    <property type="protein sequence ID" value="HIZ45934.1"/>
    <property type="molecule type" value="Genomic_DNA"/>
</dbReference>
<keyword evidence="3" id="KW-0808">Transferase</keyword>
<evidence type="ECO:0000256" key="4">
    <source>
        <dbReference type="ARBA" id="ARBA00022683"/>
    </source>
</evidence>